<feature type="transmembrane region" description="Helical" evidence="5">
    <location>
        <begin position="12"/>
        <end position="32"/>
    </location>
</feature>
<evidence type="ECO:0000256" key="3">
    <source>
        <dbReference type="ARBA" id="ARBA00022989"/>
    </source>
</evidence>
<keyword evidence="4 5" id="KW-0472">Membrane</keyword>
<keyword evidence="2 5" id="KW-0812">Transmembrane</keyword>
<dbReference type="EMBL" id="CYGX02000045">
    <property type="protein sequence ID" value="SIT43839.1"/>
    <property type="molecule type" value="Genomic_DNA"/>
</dbReference>
<keyword evidence="8" id="KW-1185">Reference proteome</keyword>
<organism evidence="7 8">
    <name type="scientific">Paraburkholderia ribeironis</name>
    <dbReference type="NCBI Taxonomy" id="1247936"/>
    <lineage>
        <taxon>Bacteria</taxon>
        <taxon>Pseudomonadati</taxon>
        <taxon>Pseudomonadota</taxon>
        <taxon>Betaproteobacteria</taxon>
        <taxon>Burkholderiales</taxon>
        <taxon>Burkholderiaceae</taxon>
        <taxon>Paraburkholderia</taxon>
    </lineage>
</organism>
<evidence type="ECO:0000259" key="6">
    <source>
        <dbReference type="Pfam" id="PF00892"/>
    </source>
</evidence>
<evidence type="ECO:0000256" key="1">
    <source>
        <dbReference type="ARBA" id="ARBA00004141"/>
    </source>
</evidence>
<feature type="transmembrane region" description="Helical" evidence="5">
    <location>
        <begin position="52"/>
        <end position="68"/>
    </location>
</feature>
<dbReference type="InterPro" id="IPR000620">
    <property type="entry name" value="EamA_dom"/>
</dbReference>
<evidence type="ECO:0000256" key="4">
    <source>
        <dbReference type="ARBA" id="ARBA00023136"/>
    </source>
</evidence>
<feature type="transmembrane region" description="Helical" evidence="5">
    <location>
        <begin position="80"/>
        <end position="98"/>
    </location>
</feature>
<feature type="domain" description="EamA" evidence="6">
    <location>
        <begin position="21"/>
        <end position="152"/>
    </location>
</feature>
<evidence type="ECO:0000256" key="5">
    <source>
        <dbReference type="SAM" id="Phobius"/>
    </source>
</evidence>
<sequence>MSISVTINGGKTARLTGLVTALLFLIVCISWGTTWLGIKIAVESVPPLTSAGLRFLIAFPLFLAFAWMRRESIFFPRQRFGFFVFVTVCYFSLPYYLLNYGEHYVASGLTALLFSTMPVFILIFSGLFLRERIYLSQVIGIAIGFASLFMIIKTQGLHLAYSELSGVFAILLAAVMHALCYVITKQRGVGISVITFNTLPIGIAGLGLFLAGLLIEHPGLAAVTSRSWAALAYLGLAASVGGFIVYFFLLKRLSPVVLSFVFIIFPVFAVFIGAWYEGMPISPNMLRYTLLLLAGFAITKLPLERLLNTRG</sequence>
<dbReference type="InterPro" id="IPR037185">
    <property type="entry name" value="EmrE-like"/>
</dbReference>
<feature type="transmembrane region" description="Helical" evidence="5">
    <location>
        <begin position="134"/>
        <end position="152"/>
    </location>
</feature>
<feature type="transmembrane region" description="Helical" evidence="5">
    <location>
        <begin position="288"/>
        <end position="307"/>
    </location>
</feature>
<dbReference type="Pfam" id="PF00892">
    <property type="entry name" value="EamA"/>
    <property type="match status" value="2"/>
</dbReference>
<dbReference type="STRING" id="1247936.BN2475_450096"/>
<evidence type="ECO:0000256" key="2">
    <source>
        <dbReference type="ARBA" id="ARBA00022692"/>
    </source>
</evidence>
<dbReference type="GO" id="GO:0016020">
    <property type="term" value="C:membrane"/>
    <property type="evidence" value="ECO:0007669"/>
    <property type="project" value="UniProtKB-SubCell"/>
</dbReference>
<gene>
    <name evidence="7" type="ORF">BN2475_450096</name>
</gene>
<protein>
    <submittedName>
        <fullName evidence="7">Multidrug transporter</fullName>
    </submittedName>
</protein>
<reference evidence="7 8" key="1">
    <citation type="submission" date="2016-12" db="EMBL/GenBank/DDBJ databases">
        <authorList>
            <person name="Song W.-J."/>
            <person name="Kurnit D.M."/>
        </authorList>
    </citation>
    <scope>NUCLEOTIDE SEQUENCE [LARGE SCALE GENOMIC DNA]</scope>
    <source>
        <strain evidence="7 8">STM7296</strain>
    </source>
</reference>
<feature type="transmembrane region" description="Helical" evidence="5">
    <location>
        <begin position="164"/>
        <end position="184"/>
    </location>
</feature>
<dbReference type="PANTHER" id="PTHR32322">
    <property type="entry name" value="INNER MEMBRANE TRANSPORTER"/>
    <property type="match status" value="1"/>
</dbReference>
<dbReference type="PANTHER" id="PTHR32322:SF14">
    <property type="entry name" value="PROTEIN PAGO"/>
    <property type="match status" value="1"/>
</dbReference>
<evidence type="ECO:0000313" key="8">
    <source>
        <dbReference type="Proteomes" id="UP000187012"/>
    </source>
</evidence>
<dbReference type="RefSeq" id="WP_218023708.1">
    <property type="nucleotide sequence ID" value="NZ_CYGX02000045.1"/>
</dbReference>
<proteinExistence type="predicted"/>
<keyword evidence="3 5" id="KW-1133">Transmembrane helix</keyword>
<accession>A0A1N7S8V2</accession>
<dbReference type="Proteomes" id="UP000187012">
    <property type="component" value="Unassembled WGS sequence"/>
</dbReference>
<dbReference type="AlphaFoldDB" id="A0A1N7S8V2"/>
<name>A0A1N7S8V2_9BURK</name>
<feature type="domain" description="EamA" evidence="6">
    <location>
        <begin position="165"/>
        <end position="298"/>
    </location>
</feature>
<feature type="transmembrane region" description="Helical" evidence="5">
    <location>
        <begin position="196"/>
        <end position="215"/>
    </location>
</feature>
<dbReference type="InterPro" id="IPR050638">
    <property type="entry name" value="AA-Vitamin_Transporters"/>
</dbReference>
<dbReference type="SUPFAM" id="SSF103481">
    <property type="entry name" value="Multidrug resistance efflux transporter EmrE"/>
    <property type="match status" value="2"/>
</dbReference>
<comment type="subcellular location">
    <subcellularLocation>
        <location evidence="1">Membrane</location>
        <topology evidence="1">Multi-pass membrane protein</topology>
    </subcellularLocation>
</comment>
<feature type="transmembrane region" description="Helical" evidence="5">
    <location>
        <begin position="256"/>
        <end position="276"/>
    </location>
</feature>
<feature type="transmembrane region" description="Helical" evidence="5">
    <location>
        <begin position="227"/>
        <end position="249"/>
    </location>
</feature>
<feature type="transmembrane region" description="Helical" evidence="5">
    <location>
        <begin position="104"/>
        <end position="127"/>
    </location>
</feature>
<evidence type="ECO:0000313" key="7">
    <source>
        <dbReference type="EMBL" id="SIT43839.1"/>
    </source>
</evidence>